<keyword evidence="3" id="KW-1185">Reference proteome</keyword>
<name>V4AKE0_LOTGI</name>
<organism evidence="2 3">
    <name type="scientific">Lottia gigantea</name>
    <name type="common">Giant owl limpet</name>
    <dbReference type="NCBI Taxonomy" id="225164"/>
    <lineage>
        <taxon>Eukaryota</taxon>
        <taxon>Metazoa</taxon>
        <taxon>Spiralia</taxon>
        <taxon>Lophotrochozoa</taxon>
        <taxon>Mollusca</taxon>
        <taxon>Gastropoda</taxon>
        <taxon>Patellogastropoda</taxon>
        <taxon>Lottioidea</taxon>
        <taxon>Lottiidae</taxon>
        <taxon>Lottia</taxon>
    </lineage>
</organism>
<reference evidence="2 3" key="1">
    <citation type="journal article" date="2013" name="Nature">
        <title>Insights into bilaterian evolution from three spiralian genomes.</title>
        <authorList>
            <person name="Simakov O."/>
            <person name="Marletaz F."/>
            <person name="Cho S.J."/>
            <person name="Edsinger-Gonzales E."/>
            <person name="Havlak P."/>
            <person name="Hellsten U."/>
            <person name="Kuo D.H."/>
            <person name="Larsson T."/>
            <person name="Lv J."/>
            <person name="Arendt D."/>
            <person name="Savage R."/>
            <person name="Osoegawa K."/>
            <person name="de Jong P."/>
            <person name="Grimwood J."/>
            <person name="Chapman J.A."/>
            <person name="Shapiro H."/>
            <person name="Aerts A."/>
            <person name="Otillar R.P."/>
            <person name="Terry A.Y."/>
            <person name="Boore J.L."/>
            <person name="Grigoriev I.V."/>
            <person name="Lindberg D.R."/>
            <person name="Seaver E.C."/>
            <person name="Weisblat D.A."/>
            <person name="Putnam N.H."/>
            <person name="Rokhsar D.S."/>
        </authorList>
    </citation>
    <scope>NUCLEOTIDE SEQUENCE [LARGE SCALE GENOMIC DNA]</scope>
</reference>
<dbReference type="HOGENOM" id="CLU_2226173_0_0_1"/>
<dbReference type="AlphaFoldDB" id="V4AKE0"/>
<dbReference type="GeneID" id="20247583"/>
<protein>
    <submittedName>
        <fullName evidence="2">Uncharacterized protein</fullName>
    </submittedName>
</protein>
<evidence type="ECO:0000313" key="3">
    <source>
        <dbReference type="Proteomes" id="UP000030746"/>
    </source>
</evidence>
<evidence type="ECO:0000313" key="2">
    <source>
        <dbReference type="EMBL" id="ESO97572.1"/>
    </source>
</evidence>
<dbReference type="Proteomes" id="UP000030746">
    <property type="component" value="Unassembled WGS sequence"/>
</dbReference>
<dbReference type="KEGG" id="lgi:LOTGIDRAFT_228221"/>
<keyword evidence="1" id="KW-0732">Signal</keyword>
<sequence>MKLVLVSVVLSVLCLGHVLSTSETSCNSAIIKCDNDHPTADSSSAKCSEKKPFFDCVLSHGCEESHTYYKNEISSKSYGDCSGSVNLIMGWTLPLLLVISGKFVTL</sequence>
<feature type="signal peptide" evidence="1">
    <location>
        <begin position="1"/>
        <end position="20"/>
    </location>
</feature>
<proteinExistence type="predicted"/>
<dbReference type="EMBL" id="KB201304">
    <property type="protein sequence ID" value="ESO97572.1"/>
    <property type="molecule type" value="Genomic_DNA"/>
</dbReference>
<dbReference type="RefSeq" id="XP_009051433.1">
    <property type="nucleotide sequence ID" value="XM_009053185.1"/>
</dbReference>
<gene>
    <name evidence="2" type="ORF">LOTGIDRAFT_228221</name>
</gene>
<feature type="chain" id="PRO_5004716131" evidence="1">
    <location>
        <begin position="21"/>
        <end position="106"/>
    </location>
</feature>
<evidence type="ECO:0000256" key="1">
    <source>
        <dbReference type="SAM" id="SignalP"/>
    </source>
</evidence>
<accession>V4AKE0</accession>
<dbReference type="CTD" id="20247583"/>